<name>A0A2T8KSB5_9POAL</name>
<dbReference type="Gramene" id="PVH65046">
    <property type="protein sequence ID" value="PVH65046"/>
    <property type="gene ID" value="PAHAL_2G411000"/>
</dbReference>
<dbReference type="Proteomes" id="UP000243499">
    <property type="component" value="Chromosome 2"/>
</dbReference>
<feature type="region of interest" description="Disordered" evidence="1">
    <location>
        <begin position="216"/>
        <end position="309"/>
    </location>
</feature>
<dbReference type="InterPro" id="IPR053253">
    <property type="entry name" value="Sex_diff_modulator"/>
</dbReference>
<reference evidence="2" key="1">
    <citation type="submission" date="2018-04" db="EMBL/GenBank/DDBJ databases">
        <title>WGS assembly of Panicum hallii.</title>
        <authorList>
            <person name="Lovell J."/>
            <person name="Jenkins J."/>
            <person name="Lowry D."/>
            <person name="Mamidi S."/>
            <person name="Sreedasyam A."/>
            <person name="Weng X."/>
            <person name="Barry K."/>
            <person name="Bonette J."/>
            <person name="Campitelli B."/>
            <person name="Daum C."/>
            <person name="Gordon S."/>
            <person name="Gould B."/>
            <person name="Lipzen A."/>
            <person name="Macqueen A."/>
            <person name="Palacio-Mejia J."/>
            <person name="Plott C."/>
            <person name="Shakirov E."/>
            <person name="Shu S."/>
            <person name="Yoshinaga Y."/>
            <person name="Zane M."/>
            <person name="Rokhsar D."/>
            <person name="Grimwood J."/>
            <person name="Schmutz J."/>
            <person name="Juenger T."/>
        </authorList>
    </citation>
    <scope>NUCLEOTIDE SEQUENCE [LARGE SCALE GENOMIC DNA]</scope>
    <source>
        <strain evidence="2">FIL2</strain>
    </source>
</reference>
<feature type="compositionally biased region" description="Low complexity" evidence="1">
    <location>
        <begin position="164"/>
        <end position="179"/>
    </location>
</feature>
<dbReference type="EMBL" id="CM008047">
    <property type="protein sequence ID" value="PVH65046.1"/>
    <property type="molecule type" value="Genomic_DNA"/>
</dbReference>
<evidence type="ECO:0000313" key="2">
    <source>
        <dbReference type="EMBL" id="PVH65046.1"/>
    </source>
</evidence>
<dbReference type="AlphaFoldDB" id="A0A2T8KSB5"/>
<proteinExistence type="predicted"/>
<feature type="region of interest" description="Disordered" evidence="1">
    <location>
        <begin position="163"/>
        <end position="185"/>
    </location>
</feature>
<protein>
    <submittedName>
        <fullName evidence="2">Uncharacterized protein</fullName>
    </submittedName>
</protein>
<gene>
    <name evidence="2" type="ORF">PAHAL_2G411000</name>
</gene>
<evidence type="ECO:0000256" key="1">
    <source>
        <dbReference type="SAM" id="MobiDB-lite"/>
    </source>
</evidence>
<sequence>MRWDVLRQLRIPFESPHLRNAALATKVLPASRTGLWLMPWTKQISAKSSSLFYQMRVCIEGLPGHAHQIETVTPLFKAPTFINTVDPERRRDKEIGCFCLWLWTSDPDVIAKEGVLQIAEPVEVTEDYFIRLGEHGLPNLRSGPAKMLDYEVIIHIDRIEDYTSRSGSSSNQSYQSDVSGIPDDSFEEEWPVRHRFSWYNGVPDGQFIPRTSVHDRIRGSASPHDRSPPRGGGGGSRNMQVPPPNYHDMAPFRGGRSGGGGHAHGGQTGRRISGRSHGGDTAGAVEEDPTASARITGGEGTGDGEQIDWKKKEPEKAFEDVDAACRFNESLVADWPSVDPMTEEAASGQGAVQVLPLAAMPEAVEHVGPESTAEALGLELTDQGG</sequence>
<dbReference type="PANTHER" id="PTHR33087">
    <property type="entry name" value="OS07G0539200 PROTEIN"/>
    <property type="match status" value="1"/>
</dbReference>
<feature type="compositionally biased region" description="Basic and acidic residues" evidence="1">
    <location>
        <begin position="216"/>
        <end position="228"/>
    </location>
</feature>
<feature type="compositionally biased region" description="Gly residues" evidence="1">
    <location>
        <begin position="255"/>
        <end position="268"/>
    </location>
</feature>
<organism evidence="2">
    <name type="scientific">Panicum hallii</name>
    <dbReference type="NCBI Taxonomy" id="206008"/>
    <lineage>
        <taxon>Eukaryota</taxon>
        <taxon>Viridiplantae</taxon>
        <taxon>Streptophyta</taxon>
        <taxon>Embryophyta</taxon>
        <taxon>Tracheophyta</taxon>
        <taxon>Spermatophyta</taxon>
        <taxon>Magnoliopsida</taxon>
        <taxon>Liliopsida</taxon>
        <taxon>Poales</taxon>
        <taxon>Poaceae</taxon>
        <taxon>PACMAD clade</taxon>
        <taxon>Panicoideae</taxon>
        <taxon>Panicodae</taxon>
        <taxon>Paniceae</taxon>
        <taxon>Panicinae</taxon>
        <taxon>Panicum</taxon>
        <taxon>Panicum sect. Panicum</taxon>
    </lineage>
</organism>
<accession>A0A2T8KSB5</accession>
<dbReference type="PANTHER" id="PTHR33087:SF31">
    <property type="entry name" value="OS06G0482850 PROTEIN"/>
    <property type="match status" value="1"/>
</dbReference>